<accession>A0A5D3ASK3</accession>
<dbReference type="Proteomes" id="UP000322245">
    <property type="component" value="Unassembled WGS sequence"/>
</dbReference>
<keyword evidence="2" id="KW-1185">Reference proteome</keyword>
<reference evidence="1 2" key="1">
    <citation type="submission" date="2017-05" db="EMBL/GenBank/DDBJ databases">
        <title>The Genome Sequence of Tsuchiyaea wingfieldii DSM 27421.</title>
        <authorList>
            <person name="Cuomo C."/>
            <person name="Passer A."/>
            <person name="Billmyre B."/>
            <person name="Heitman J."/>
        </authorList>
    </citation>
    <scope>NUCLEOTIDE SEQUENCE [LARGE SCALE GENOMIC DNA]</scope>
    <source>
        <strain evidence="1 2">DSM 27421</strain>
    </source>
</reference>
<name>A0A5D3ASK3_9TREE</name>
<comment type="caution">
    <text evidence="1">The sequence shown here is derived from an EMBL/GenBank/DDBJ whole genome shotgun (WGS) entry which is preliminary data.</text>
</comment>
<sequence length="223" mass="24697">MSTISTESSASTAFDEKNVYSDFMTASDQGLPVATNVATKVPATHFGKRTTIQPDITQYYRGTGQVPQGLILTCVTHGSWFRGTHFSDSQAYIYVCRNPASRTPAPSTSVRSLASTLGRGYGKVHYESPERVDRRLAEDIAFLKGENAKLEGFVQIKFTSVLEFWAAKRVAKRAGGAWLRGEHGGQRWTPNHKTYEDTSGRIRVSASTDFDHPVHGYVIEDKE</sequence>
<dbReference type="EMBL" id="NIDF01000105">
    <property type="protein sequence ID" value="TYJ53020.1"/>
    <property type="molecule type" value="Genomic_DNA"/>
</dbReference>
<dbReference type="AlphaFoldDB" id="A0A5D3ASK3"/>
<gene>
    <name evidence="1" type="ORF">B9479_006349</name>
</gene>
<evidence type="ECO:0000313" key="1">
    <source>
        <dbReference type="EMBL" id="TYJ53020.1"/>
    </source>
</evidence>
<organism evidence="1 2">
    <name type="scientific">Cryptococcus floricola</name>
    <dbReference type="NCBI Taxonomy" id="2591691"/>
    <lineage>
        <taxon>Eukaryota</taxon>
        <taxon>Fungi</taxon>
        <taxon>Dikarya</taxon>
        <taxon>Basidiomycota</taxon>
        <taxon>Agaricomycotina</taxon>
        <taxon>Tremellomycetes</taxon>
        <taxon>Tremellales</taxon>
        <taxon>Cryptococcaceae</taxon>
        <taxon>Cryptococcus</taxon>
    </lineage>
</organism>
<protein>
    <submittedName>
        <fullName evidence="1">Uncharacterized protein</fullName>
    </submittedName>
</protein>
<evidence type="ECO:0000313" key="2">
    <source>
        <dbReference type="Proteomes" id="UP000322245"/>
    </source>
</evidence>
<proteinExistence type="predicted"/>